<dbReference type="Proteomes" id="UP000295765">
    <property type="component" value="Unassembled WGS sequence"/>
</dbReference>
<comment type="caution">
    <text evidence="2">The sequence shown here is derived from an EMBL/GenBank/DDBJ whole genome shotgun (WGS) entry which is preliminary data.</text>
</comment>
<dbReference type="GO" id="GO:0008168">
    <property type="term" value="F:methyltransferase activity"/>
    <property type="evidence" value="ECO:0007669"/>
    <property type="project" value="UniProtKB-KW"/>
</dbReference>
<dbReference type="GO" id="GO:0032259">
    <property type="term" value="P:methylation"/>
    <property type="evidence" value="ECO:0007669"/>
    <property type="project" value="UniProtKB-KW"/>
</dbReference>
<keyword evidence="3" id="KW-1185">Reference proteome</keyword>
<evidence type="ECO:0000313" key="2">
    <source>
        <dbReference type="EMBL" id="TCO80336.1"/>
    </source>
</evidence>
<sequence length="348" mass="39184">MPLIELNTEAVKECPLCGSLEHDQFDRVVDTLMKEINRYLPGGMAQLPVDVENVRHRCRECELIFLGQRFDSTSLSRVYELWYGYAYRRVMADPQHVAERLREFEQHHLRLLETYCAPPGRLLDVGCGSGLFLQLAQTRGWCVSGVELDPDTAAWGRRNGIADIRCGTLAMTLAPDEYFDVVTLFDYLEHTTTPGEDLDSLIAHLAPGGTLMVRVPNANGWQARRMGRNWIAVMSTHLSYFTPEVLSKAASQRGLEILYLRAGNTRSEGDILRHQAAWLRQRLAPRRSAVTGSAAQHQVEEVPQAPLGNLGGAAKRWLYSLWIEQIDHIGGWLGQGNNLTLIARKVKH</sequence>
<evidence type="ECO:0000313" key="3">
    <source>
        <dbReference type="Proteomes" id="UP000295765"/>
    </source>
</evidence>
<accession>A0A4R2L8D8</accession>
<dbReference type="InterPro" id="IPR029063">
    <property type="entry name" value="SAM-dependent_MTases_sf"/>
</dbReference>
<dbReference type="EMBL" id="SLWY01000015">
    <property type="protein sequence ID" value="TCO80336.1"/>
    <property type="molecule type" value="Genomic_DNA"/>
</dbReference>
<reference evidence="2 3" key="1">
    <citation type="submission" date="2019-03" db="EMBL/GenBank/DDBJ databases">
        <title>Genomic Encyclopedia of Type Strains, Phase IV (KMG-IV): sequencing the most valuable type-strain genomes for metagenomic binning, comparative biology and taxonomic classification.</title>
        <authorList>
            <person name="Goeker M."/>
        </authorList>
    </citation>
    <scope>NUCLEOTIDE SEQUENCE [LARGE SCALE GENOMIC DNA]</scope>
    <source>
        <strain evidence="2 3">DSM 25287</strain>
    </source>
</reference>
<organism evidence="2 3">
    <name type="scientific">Plasticicumulans lactativorans</name>
    <dbReference type="NCBI Taxonomy" id="1133106"/>
    <lineage>
        <taxon>Bacteria</taxon>
        <taxon>Pseudomonadati</taxon>
        <taxon>Pseudomonadota</taxon>
        <taxon>Gammaproteobacteria</taxon>
        <taxon>Candidatus Competibacteraceae</taxon>
        <taxon>Plasticicumulans</taxon>
    </lineage>
</organism>
<dbReference type="SUPFAM" id="SSF53335">
    <property type="entry name" value="S-adenosyl-L-methionine-dependent methyltransferases"/>
    <property type="match status" value="1"/>
</dbReference>
<dbReference type="RefSeq" id="WP_165904155.1">
    <property type="nucleotide sequence ID" value="NZ_SLWY01000015.1"/>
</dbReference>
<keyword evidence="2" id="KW-0489">Methyltransferase</keyword>
<protein>
    <submittedName>
        <fullName evidence="2">Methyltransferase family protein</fullName>
    </submittedName>
</protein>
<evidence type="ECO:0000256" key="1">
    <source>
        <dbReference type="ARBA" id="ARBA00022679"/>
    </source>
</evidence>
<dbReference type="PANTHER" id="PTHR43861">
    <property type="entry name" value="TRANS-ACONITATE 2-METHYLTRANSFERASE-RELATED"/>
    <property type="match status" value="1"/>
</dbReference>
<keyword evidence="1 2" id="KW-0808">Transferase</keyword>
<dbReference type="Gene3D" id="3.40.50.150">
    <property type="entry name" value="Vaccinia Virus protein VP39"/>
    <property type="match status" value="1"/>
</dbReference>
<proteinExistence type="predicted"/>
<name>A0A4R2L8D8_9GAMM</name>
<dbReference type="PANTHER" id="PTHR43861:SF3">
    <property type="entry name" value="PUTATIVE (AFU_ORTHOLOGUE AFUA_2G14390)-RELATED"/>
    <property type="match status" value="1"/>
</dbReference>
<gene>
    <name evidence="2" type="ORF">EV699_115114</name>
</gene>
<dbReference type="CDD" id="cd02440">
    <property type="entry name" value="AdoMet_MTases"/>
    <property type="match status" value="1"/>
</dbReference>
<dbReference type="Pfam" id="PF13489">
    <property type="entry name" value="Methyltransf_23"/>
    <property type="match status" value="1"/>
</dbReference>
<dbReference type="AlphaFoldDB" id="A0A4R2L8D8"/>